<dbReference type="PANTHER" id="PTHR33067:SF31">
    <property type="entry name" value="RNA-DIRECTED DNA POLYMERASE"/>
    <property type="match status" value="1"/>
</dbReference>
<dbReference type="PANTHER" id="PTHR33067">
    <property type="entry name" value="RNA-DIRECTED DNA POLYMERASE-RELATED"/>
    <property type="match status" value="1"/>
</dbReference>
<dbReference type="Gramene" id="PGSC0003DMT400094642">
    <property type="protein sequence ID" value="PGSC0003DMT400094642"/>
    <property type="gene ID" value="PGSC0003DMG400044213"/>
</dbReference>
<accession>M1DUJ8</accession>
<dbReference type="EnsemblPlants" id="PGSC0003DMT400094642">
    <property type="protein sequence ID" value="PGSC0003DMT400094642"/>
    <property type="gene ID" value="PGSC0003DMG400044213"/>
</dbReference>
<sequence>MKDLVNNKRVVTIDLTNHSHHYSATATRSLVQKNEEPGAFTIPCTIGSIKYAKALCDLGASINLMSLAIYKQGHDDSESSSSEVQINTTIEDHSPRATRAQTKRAILQDTHPSLKREEVILVAVKNRVVNLMLVQKLKRDETDVIDEDIEITTDDTMVMYVNIHEPDPAARPYLIDYFRSMWNMNRSKEFSTMFHRFDWMNNAPGENSNHLAREFYSSYAATLMNFVVETEITKRGQKDIAITWGHST</sequence>
<dbReference type="eggNOG" id="KOG0017">
    <property type="taxonomic scope" value="Eukaryota"/>
</dbReference>
<reference evidence="2" key="1">
    <citation type="journal article" date="2011" name="Nature">
        <title>Genome sequence and analysis of the tuber crop potato.</title>
        <authorList>
            <consortium name="The Potato Genome Sequencing Consortium"/>
        </authorList>
    </citation>
    <scope>NUCLEOTIDE SEQUENCE [LARGE SCALE GENOMIC DNA]</scope>
    <source>
        <strain evidence="2">cv. DM1-3 516 R44</strain>
    </source>
</reference>
<dbReference type="Gene3D" id="2.40.70.10">
    <property type="entry name" value="Acid Proteases"/>
    <property type="match status" value="1"/>
</dbReference>
<proteinExistence type="predicted"/>
<dbReference type="InParanoid" id="M1DUJ8"/>
<organism evidence="1 2">
    <name type="scientific">Solanum tuberosum</name>
    <name type="common">Potato</name>
    <dbReference type="NCBI Taxonomy" id="4113"/>
    <lineage>
        <taxon>Eukaryota</taxon>
        <taxon>Viridiplantae</taxon>
        <taxon>Streptophyta</taxon>
        <taxon>Embryophyta</taxon>
        <taxon>Tracheophyta</taxon>
        <taxon>Spermatophyta</taxon>
        <taxon>Magnoliopsida</taxon>
        <taxon>eudicotyledons</taxon>
        <taxon>Gunneridae</taxon>
        <taxon>Pentapetalae</taxon>
        <taxon>asterids</taxon>
        <taxon>lamiids</taxon>
        <taxon>Solanales</taxon>
        <taxon>Solanaceae</taxon>
        <taxon>Solanoideae</taxon>
        <taxon>Solaneae</taxon>
        <taxon>Solanum</taxon>
    </lineage>
</organism>
<reference evidence="1" key="2">
    <citation type="submission" date="2015-06" db="UniProtKB">
        <authorList>
            <consortium name="EnsemblPlants"/>
        </authorList>
    </citation>
    <scope>IDENTIFICATION</scope>
    <source>
        <strain evidence="1">DM1-3 516 R44</strain>
    </source>
</reference>
<dbReference type="HOGENOM" id="CLU_1121704_0_0_1"/>
<dbReference type="PaxDb" id="4113-PGSC0003DMT400094642"/>
<evidence type="ECO:0000313" key="1">
    <source>
        <dbReference type="EnsemblPlants" id="PGSC0003DMT400094642"/>
    </source>
</evidence>
<evidence type="ECO:0000313" key="2">
    <source>
        <dbReference type="Proteomes" id="UP000011115"/>
    </source>
</evidence>
<dbReference type="AlphaFoldDB" id="M1DUJ8"/>
<dbReference type="Proteomes" id="UP000011115">
    <property type="component" value="Unassembled WGS sequence"/>
</dbReference>
<dbReference type="InterPro" id="IPR021109">
    <property type="entry name" value="Peptidase_aspartic_dom_sf"/>
</dbReference>
<keyword evidence="2" id="KW-1185">Reference proteome</keyword>
<protein>
    <submittedName>
        <fullName evidence="1">Uncharacterized protein</fullName>
    </submittedName>
</protein>
<name>M1DUJ8_SOLTU</name>